<evidence type="ECO:0000313" key="2">
    <source>
        <dbReference type="Proteomes" id="UP000064967"/>
    </source>
</evidence>
<evidence type="ECO:0000313" key="1">
    <source>
        <dbReference type="EMBL" id="AKU95918.1"/>
    </source>
</evidence>
<name>A0A0K1PQW2_9BACT</name>
<accession>A0A0K1PQW2</accession>
<dbReference type="Pfam" id="PF19714">
    <property type="entry name" value="DUF6209"/>
    <property type="match status" value="1"/>
</dbReference>
<sequence>MGVVTGVLALSLFGCAETSSEDEVVAMSGESALGEAGTITFSANGDVRVQGTLERGKTARVAYDADRLTTCRGEQGGLPAWTISGYYRIAGGVIRSFEAGGLSPSHGTDKPVLTLDSAGDLEVWFQNTSRWGCNAYDSDFGRNFHFSVNPAASDPGWIGNLRAVVSRMTCDGGKACESDMDEPENGEVRYDTWARQRAAIRSVFFEVWKDGVTNWDNSDLWQQLDVQLHSRASASAEFQTSYVSFDRRVGNNARYEIPLRPLDPIPGNFTVQKAADCPNVDLGIAADGNGAHVETVLEYYVTVNGVEFRPAGGGTFRVRFQNYADLYAVCLPH</sequence>
<dbReference type="STRING" id="1391654.AKJ09_02582"/>
<reference evidence="1 2" key="1">
    <citation type="submission" date="2015-08" db="EMBL/GenBank/DDBJ databases">
        <authorList>
            <person name="Babu N.S."/>
            <person name="Beckwith C.J."/>
            <person name="Beseler K.G."/>
            <person name="Brison A."/>
            <person name="Carone J.V."/>
            <person name="Caskin T.P."/>
            <person name="Diamond M."/>
            <person name="Durham M.E."/>
            <person name="Foxe J.M."/>
            <person name="Go M."/>
            <person name="Henderson B.A."/>
            <person name="Jones I.B."/>
            <person name="McGettigan J.A."/>
            <person name="Micheletti S.J."/>
            <person name="Nasrallah M.E."/>
            <person name="Ortiz D."/>
            <person name="Piller C.R."/>
            <person name="Privatt S.R."/>
            <person name="Schneider S.L."/>
            <person name="Sharp S."/>
            <person name="Smith T.C."/>
            <person name="Stanton J.D."/>
            <person name="Ullery H.E."/>
            <person name="Wilson R.J."/>
            <person name="Serrano M.G."/>
            <person name="Buck G."/>
            <person name="Lee V."/>
            <person name="Wang Y."/>
            <person name="Carvalho R."/>
            <person name="Voegtly L."/>
            <person name="Shi R."/>
            <person name="Duckworth R."/>
            <person name="Johnson A."/>
            <person name="Loviza R."/>
            <person name="Walstead R."/>
            <person name="Shah Z."/>
            <person name="Kiflezghi M."/>
            <person name="Wade K."/>
            <person name="Ball S.L."/>
            <person name="Bradley K.W."/>
            <person name="Asai D.J."/>
            <person name="Bowman C.A."/>
            <person name="Russell D.A."/>
            <person name="Pope W.H."/>
            <person name="Jacobs-Sera D."/>
            <person name="Hendrix R.W."/>
            <person name="Hatfull G.F."/>
        </authorList>
    </citation>
    <scope>NUCLEOTIDE SEQUENCE [LARGE SCALE GENOMIC DNA]</scope>
    <source>
        <strain evidence="1 2">DSM 27648</strain>
    </source>
</reference>
<keyword evidence="2" id="KW-1185">Reference proteome</keyword>
<dbReference type="KEGG" id="llu:AKJ09_02582"/>
<dbReference type="InterPro" id="IPR046181">
    <property type="entry name" value="DUF6209"/>
</dbReference>
<dbReference type="Proteomes" id="UP000064967">
    <property type="component" value="Chromosome"/>
</dbReference>
<dbReference type="EMBL" id="CP012333">
    <property type="protein sequence ID" value="AKU95918.1"/>
    <property type="molecule type" value="Genomic_DNA"/>
</dbReference>
<gene>
    <name evidence="1" type="ORF">AKJ09_02582</name>
</gene>
<organism evidence="1 2">
    <name type="scientific">Labilithrix luteola</name>
    <dbReference type="NCBI Taxonomy" id="1391654"/>
    <lineage>
        <taxon>Bacteria</taxon>
        <taxon>Pseudomonadati</taxon>
        <taxon>Myxococcota</taxon>
        <taxon>Polyangia</taxon>
        <taxon>Polyangiales</taxon>
        <taxon>Labilitrichaceae</taxon>
        <taxon>Labilithrix</taxon>
    </lineage>
</organism>
<protein>
    <submittedName>
        <fullName evidence="1">Uncharacterized protein</fullName>
    </submittedName>
</protein>
<proteinExistence type="predicted"/>
<dbReference type="AlphaFoldDB" id="A0A0K1PQW2"/>